<accession>A0A3B4TAR8</accession>
<dbReference type="AlphaFoldDB" id="A0A3B4TAR8"/>
<dbReference type="Ensembl" id="ENSSDUT00000003229.1">
    <property type="protein sequence ID" value="ENSSDUP00000003155.1"/>
    <property type="gene ID" value="ENSSDUG00000002423.1"/>
</dbReference>
<reference evidence="1" key="1">
    <citation type="submission" date="2025-08" db="UniProtKB">
        <authorList>
            <consortium name="Ensembl"/>
        </authorList>
    </citation>
    <scope>IDENTIFICATION</scope>
</reference>
<dbReference type="STRING" id="41447.ENSSDUP00000003155"/>
<evidence type="ECO:0000313" key="2">
    <source>
        <dbReference type="Proteomes" id="UP000261420"/>
    </source>
</evidence>
<dbReference type="Proteomes" id="UP000261420">
    <property type="component" value="Unplaced"/>
</dbReference>
<keyword evidence="2" id="KW-1185">Reference proteome</keyword>
<name>A0A3B4TAR8_SERDU</name>
<reference evidence="1" key="2">
    <citation type="submission" date="2025-09" db="UniProtKB">
        <authorList>
            <consortium name="Ensembl"/>
        </authorList>
    </citation>
    <scope>IDENTIFICATION</scope>
</reference>
<proteinExistence type="predicted"/>
<evidence type="ECO:0000313" key="1">
    <source>
        <dbReference type="Ensembl" id="ENSSDUP00000003155.1"/>
    </source>
</evidence>
<sequence>LHVLKITEHINKQFKLLIRLAGFKLYDVITALDMYALMSTFWLENRVKFEKSHGVNSTLNTEIVPKSEHKGGDSHPYCGGLPALHLWIFDRRAEPMLLYFHPICKKRRCSRSYVIPETPRTF</sequence>
<protein>
    <submittedName>
        <fullName evidence="1">Uncharacterized protein</fullName>
    </submittedName>
</protein>
<dbReference type="GeneTree" id="ENSGT00940000178651"/>
<organism evidence="1 2">
    <name type="scientific">Seriola dumerili</name>
    <name type="common">Greater amberjack</name>
    <name type="synonym">Caranx dumerili</name>
    <dbReference type="NCBI Taxonomy" id="41447"/>
    <lineage>
        <taxon>Eukaryota</taxon>
        <taxon>Metazoa</taxon>
        <taxon>Chordata</taxon>
        <taxon>Craniata</taxon>
        <taxon>Vertebrata</taxon>
        <taxon>Euteleostomi</taxon>
        <taxon>Actinopterygii</taxon>
        <taxon>Neopterygii</taxon>
        <taxon>Teleostei</taxon>
        <taxon>Neoteleostei</taxon>
        <taxon>Acanthomorphata</taxon>
        <taxon>Carangaria</taxon>
        <taxon>Carangiformes</taxon>
        <taxon>Carangidae</taxon>
        <taxon>Seriola</taxon>
    </lineage>
</organism>